<evidence type="ECO:0000313" key="2">
    <source>
        <dbReference type="EMBL" id="MBO2445443.1"/>
    </source>
</evidence>
<organism evidence="2 3">
    <name type="scientific">Actinomadura nitritigenes</name>
    <dbReference type="NCBI Taxonomy" id="134602"/>
    <lineage>
        <taxon>Bacteria</taxon>
        <taxon>Bacillati</taxon>
        <taxon>Actinomycetota</taxon>
        <taxon>Actinomycetes</taxon>
        <taxon>Streptosporangiales</taxon>
        <taxon>Thermomonosporaceae</taxon>
        <taxon>Actinomadura</taxon>
    </lineage>
</organism>
<feature type="domain" description="HTH cro/C1-type" evidence="1">
    <location>
        <begin position="25"/>
        <end position="79"/>
    </location>
</feature>
<dbReference type="Pfam" id="PF13560">
    <property type="entry name" value="HTH_31"/>
    <property type="match status" value="1"/>
</dbReference>
<evidence type="ECO:0000313" key="3">
    <source>
        <dbReference type="Proteomes" id="UP000666915"/>
    </source>
</evidence>
<dbReference type="CDD" id="cd00093">
    <property type="entry name" value="HTH_XRE"/>
    <property type="match status" value="1"/>
</dbReference>
<proteinExistence type="predicted"/>
<protein>
    <submittedName>
        <fullName evidence="2">Helix-turn-helix transcriptional regulator</fullName>
    </submittedName>
</protein>
<reference evidence="2 3" key="1">
    <citation type="submission" date="2021-03" db="EMBL/GenBank/DDBJ databases">
        <authorList>
            <person name="Kanchanasin P."/>
            <person name="Saeng-In P."/>
            <person name="Phongsopitanun W."/>
            <person name="Yuki M."/>
            <person name="Kudo T."/>
            <person name="Ohkuma M."/>
            <person name="Tanasupawat S."/>
        </authorList>
    </citation>
    <scope>NUCLEOTIDE SEQUENCE [LARGE SCALE GENOMIC DNA]</scope>
    <source>
        <strain evidence="2 3">L46</strain>
    </source>
</reference>
<keyword evidence="3" id="KW-1185">Reference proteome</keyword>
<evidence type="ECO:0000259" key="1">
    <source>
        <dbReference type="PROSITE" id="PS50943"/>
    </source>
</evidence>
<dbReference type="Proteomes" id="UP000666915">
    <property type="component" value="Unassembled WGS sequence"/>
</dbReference>
<gene>
    <name evidence="2" type="ORF">J4557_48950</name>
</gene>
<dbReference type="PROSITE" id="PS50943">
    <property type="entry name" value="HTH_CROC1"/>
    <property type="match status" value="1"/>
</dbReference>
<dbReference type="Gene3D" id="1.10.260.40">
    <property type="entry name" value="lambda repressor-like DNA-binding domains"/>
    <property type="match status" value="1"/>
</dbReference>
<dbReference type="InterPro" id="IPR001387">
    <property type="entry name" value="Cro/C1-type_HTH"/>
</dbReference>
<dbReference type="EMBL" id="JAGEOK010000091">
    <property type="protein sequence ID" value="MBO2445443.1"/>
    <property type="molecule type" value="Genomic_DNA"/>
</dbReference>
<accession>A0ABS3RGU3</accession>
<sequence length="352" mass="39031">MSDPQPWADPQLRAAWAKGDWSQILRRYRAVTGLTQRQLEPLLGMAQPYISDIERGKHQVTSAEVVERITLGLGVPEELSGVTGNQDDPSMWQPPVELRERIAHSQSRGRVDLSLANWIGTVLATYRRAEDNAGGRDLWPVVRSQLDAVTERLPDASGKVADGLLILAAEHAHWLSWVANQEGKKGPALAWLDLAQGWAIDAGAEDLSSWINRVRSFYALDRGDPVRALRVAELARRSADGLSPAAAAIAAHQEGMAAAALGERDRARRLSDEALELALQAPDAEDRPGWLYWLDPVRAQLQRADMAYAVRDFRDAAAGYAQSLDQLRDYPRDHAYYSARYRDARSRTSSNP</sequence>
<comment type="caution">
    <text evidence="2">The sequence shown here is derived from an EMBL/GenBank/DDBJ whole genome shotgun (WGS) entry which is preliminary data.</text>
</comment>
<dbReference type="RefSeq" id="WP_208274807.1">
    <property type="nucleotide sequence ID" value="NZ_BAAAGM010000160.1"/>
</dbReference>
<dbReference type="InterPro" id="IPR010982">
    <property type="entry name" value="Lambda_DNA-bd_dom_sf"/>
</dbReference>
<dbReference type="SMART" id="SM00530">
    <property type="entry name" value="HTH_XRE"/>
    <property type="match status" value="1"/>
</dbReference>
<name>A0ABS3RGU3_9ACTN</name>
<dbReference type="SUPFAM" id="SSF47413">
    <property type="entry name" value="lambda repressor-like DNA-binding domains"/>
    <property type="match status" value="1"/>
</dbReference>